<dbReference type="EMBL" id="LT859958">
    <property type="protein sequence ID" value="SMX54583.1"/>
    <property type="molecule type" value="Genomic_DNA"/>
</dbReference>
<dbReference type="Proteomes" id="UP000195514">
    <property type="component" value="Chromosome I"/>
</dbReference>
<feature type="domain" description="FHA" evidence="1">
    <location>
        <begin position="168"/>
        <end position="217"/>
    </location>
</feature>
<dbReference type="RefSeq" id="WP_087862414.1">
    <property type="nucleotide sequence ID" value="NZ_LT859958.1"/>
</dbReference>
<evidence type="ECO:0000313" key="3">
    <source>
        <dbReference type="Proteomes" id="UP000195514"/>
    </source>
</evidence>
<dbReference type="KEGG" id="abat:CFX1CAM_1518"/>
<dbReference type="PROSITE" id="PS50006">
    <property type="entry name" value="FHA_DOMAIN"/>
    <property type="match status" value="1"/>
</dbReference>
<dbReference type="Gene3D" id="3.30.2320.60">
    <property type="entry name" value="FhaA, phosphopeptide-binding domain (DUF3662)"/>
    <property type="match status" value="1"/>
</dbReference>
<sequence>MMNTSFDRLEANLRALFEKKLPKLFTGHQPHQSLVEQIIRLMRANAISDATGRLHAPDLYSMKVSPEKLIEWQLHRDILDEIAESILDVGSSLGVFFTRPPEIELVPQPEIAIGAYEITAHFSVADQQLSDTAVMIQNEQGNEQPDLPENAMLIIDGKTTYPLDKPVINIGRHSSNDLILTDPHVSRHHAQLRAIKNHFSIFDVGSTGGLFLNGQRISRATLHAGDVIRVGTISLIYNQEPTLTFETSVLPVDDLEEKPGVTGQ</sequence>
<dbReference type="SUPFAM" id="SSF49879">
    <property type="entry name" value="SMAD/FHA domain"/>
    <property type="match status" value="1"/>
</dbReference>
<dbReference type="InterPro" id="IPR000253">
    <property type="entry name" value="FHA_dom"/>
</dbReference>
<proteinExistence type="predicted"/>
<protein>
    <recommendedName>
        <fullName evidence="1">FHA domain-containing protein</fullName>
    </recommendedName>
</protein>
<dbReference type="InterPro" id="IPR050923">
    <property type="entry name" value="Cell_Proc_Reg/RNA_Proc"/>
</dbReference>
<evidence type="ECO:0000259" key="1">
    <source>
        <dbReference type="PROSITE" id="PS50006"/>
    </source>
</evidence>
<dbReference type="Gene3D" id="2.60.200.20">
    <property type="match status" value="1"/>
</dbReference>
<dbReference type="SMART" id="SM00240">
    <property type="entry name" value="FHA"/>
    <property type="match status" value="1"/>
</dbReference>
<organism evidence="2 3">
    <name type="scientific">Candidatus Brevifilum fermentans</name>
    <dbReference type="NCBI Taxonomy" id="1986204"/>
    <lineage>
        <taxon>Bacteria</taxon>
        <taxon>Bacillati</taxon>
        <taxon>Chloroflexota</taxon>
        <taxon>Anaerolineae</taxon>
        <taxon>Anaerolineales</taxon>
        <taxon>Anaerolineaceae</taxon>
        <taxon>Candidatus Brevifilum</taxon>
    </lineage>
</organism>
<evidence type="ECO:0000313" key="2">
    <source>
        <dbReference type="EMBL" id="SMX54583.1"/>
    </source>
</evidence>
<keyword evidence="3" id="KW-1185">Reference proteome</keyword>
<dbReference type="InterPro" id="IPR022128">
    <property type="entry name" value="FhaA_N"/>
</dbReference>
<gene>
    <name evidence="2" type="ORF">CFX1CAM_1518</name>
</gene>
<accession>A0A1Y6K4I9</accession>
<dbReference type="AlphaFoldDB" id="A0A1Y6K4I9"/>
<dbReference type="InterPro" id="IPR008984">
    <property type="entry name" value="SMAD_FHA_dom_sf"/>
</dbReference>
<dbReference type="OrthoDB" id="9816434at2"/>
<dbReference type="Pfam" id="PF12401">
    <property type="entry name" value="FhaA_N"/>
    <property type="match status" value="1"/>
</dbReference>
<reference evidence="3" key="1">
    <citation type="submission" date="2017-05" db="EMBL/GenBank/DDBJ databases">
        <authorList>
            <person name="Kirkegaard R."/>
            <person name="Mcilroy J S."/>
        </authorList>
    </citation>
    <scope>NUCLEOTIDE SEQUENCE [LARGE SCALE GENOMIC DNA]</scope>
</reference>
<dbReference type="CDD" id="cd00060">
    <property type="entry name" value="FHA"/>
    <property type="match status" value="1"/>
</dbReference>
<dbReference type="InterPro" id="IPR042287">
    <property type="entry name" value="FhaA_N_sf"/>
</dbReference>
<name>A0A1Y6K4I9_9CHLR</name>
<dbReference type="Pfam" id="PF00498">
    <property type="entry name" value="FHA"/>
    <property type="match status" value="1"/>
</dbReference>
<dbReference type="PANTHER" id="PTHR23308">
    <property type="entry name" value="NUCLEAR INHIBITOR OF PROTEIN PHOSPHATASE-1"/>
    <property type="match status" value="1"/>
</dbReference>